<feature type="transmembrane region" description="Helical" evidence="1">
    <location>
        <begin position="150"/>
        <end position="177"/>
    </location>
</feature>
<feature type="transmembrane region" description="Helical" evidence="1">
    <location>
        <begin position="115"/>
        <end position="138"/>
    </location>
</feature>
<evidence type="ECO:0000313" key="3">
    <source>
        <dbReference type="Proteomes" id="UP001232063"/>
    </source>
</evidence>
<dbReference type="RefSeq" id="WP_314513208.1">
    <property type="nucleotide sequence ID" value="NZ_JASJOU010000006.1"/>
</dbReference>
<dbReference type="EMBL" id="JASJOU010000006">
    <property type="protein sequence ID" value="MDJ1502877.1"/>
    <property type="molecule type" value="Genomic_DNA"/>
</dbReference>
<dbReference type="AlphaFoldDB" id="A0AAE3UGX1"/>
<evidence type="ECO:0000256" key="1">
    <source>
        <dbReference type="SAM" id="Phobius"/>
    </source>
</evidence>
<evidence type="ECO:0000313" key="2">
    <source>
        <dbReference type="EMBL" id="MDJ1502877.1"/>
    </source>
</evidence>
<dbReference type="Proteomes" id="UP001232063">
    <property type="component" value="Unassembled WGS sequence"/>
</dbReference>
<keyword evidence="1" id="KW-1133">Transmembrane helix</keyword>
<feature type="transmembrane region" description="Helical" evidence="1">
    <location>
        <begin position="6"/>
        <end position="24"/>
    </location>
</feature>
<organism evidence="2 3">
    <name type="scientific">Xanthocytophaga agilis</name>
    <dbReference type="NCBI Taxonomy" id="3048010"/>
    <lineage>
        <taxon>Bacteria</taxon>
        <taxon>Pseudomonadati</taxon>
        <taxon>Bacteroidota</taxon>
        <taxon>Cytophagia</taxon>
        <taxon>Cytophagales</taxon>
        <taxon>Rhodocytophagaceae</taxon>
        <taxon>Xanthocytophaga</taxon>
    </lineage>
</organism>
<keyword evidence="1" id="KW-0472">Membrane</keyword>
<feature type="transmembrane region" description="Helical" evidence="1">
    <location>
        <begin position="89"/>
        <end position="109"/>
    </location>
</feature>
<accession>A0AAE3UGX1</accession>
<feature type="transmembrane region" description="Helical" evidence="1">
    <location>
        <begin position="36"/>
        <end position="55"/>
    </location>
</feature>
<feature type="transmembrane region" description="Helical" evidence="1">
    <location>
        <begin position="189"/>
        <end position="208"/>
    </location>
</feature>
<feature type="transmembrane region" description="Helical" evidence="1">
    <location>
        <begin position="61"/>
        <end position="82"/>
    </location>
</feature>
<name>A0AAE3UGX1_9BACT</name>
<protein>
    <submittedName>
        <fullName evidence="2">Uncharacterized protein</fullName>
    </submittedName>
</protein>
<keyword evidence="1" id="KW-0812">Transmembrane</keyword>
<proteinExistence type="predicted"/>
<sequence length="220" mass="26394">MEIYFTISTVAEIICFLTGVICLYKDSEASWKLLCFYLLLVCSIEMTGMHMWKVLHKQNSLLYNFLLVFENLMVSYFFFYLFKAYKNRLNWLIIWLVTFSISFTSEMIYNHMNSFAFKTVIAMSVVFVIASLYFYYLILKDEQFRRLSHYAPFWWVNGVLFFYFGSTACNVLFDYVLTDTTNITGTIRYYIINILNIILYSCWSYAFLCRYRLRMSQHSS</sequence>
<gene>
    <name evidence="2" type="ORF">QNI22_19565</name>
</gene>
<keyword evidence="3" id="KW-1185">Reference proteome</keyword>
<reference evidence="2" key="1">
    <citation type="submission" date="2023-05" db="EMBL/GenBank/DDBJ databases">
        <authorList>
            <person name="Zhang X."/>
        </authorList>
    </citation>
    <scope>NUCLEOTIDE SEQUENCE</scope>
    <source>
        <strain evidence="2">BD1B2-1</strain>
    </source>
</reference>
<comment type="caution">
    <text evidence="2">The sequence shown here is derived from an EMBL/GenBank/DDBJ whole genome shotgun (WGS) entry which is preliminary data.</text>
</comment>